<keyword evidence="4 6" id="KW-1133">Transmembrane helix</keyword>
<evidence type="ECO:0000313" key="8">
    <source>
        <dbReference type="Proteomes" id="UP001341259"/>
    </source>
</evidence>
<dbReference type="SUPFAM" id="SSF103473">
    <property type="entry name" value="MFS general substrate transporter"/>
    <property type="match status" value="1"/>
</dbReference>
<dbReference type="CDD" id="cd06173">
    <property type="entry name" value="MFS_MefA_like"/>
    <property type="match status" value="1"/>
</dbReference>
<name>A0ABZ1NWD0_STRVL</name>
<comment type="subcellular location">
    <subcellularLocation>
        <location evidence="1">Cell membrane</location>
        <topology evidence="1">Multi-pass membrane protein</topology>
    </subcellularLocation>
</comment>
<evidence type="ECO:0000256" key="3">
    <source>
        <dbReference type="ARBA" id="ARBA00022692"/>
    </source>
</evidence>
<dbReference type="Pfam" id="PF07690">
    <property type="entry name" value="MFS_1"/>
    <property type="match status" value="1"/>
</dbReference>
<dbReference type="Gene3D" id="1.20.1250.20">
    <property type="entry name" value="MFS general substrate transporter like domains"/>
    <property type="match status" value="1"/>
</dbReference>
<evidence type="ECO:0000313" key="7">
    <source>
        <dbReference type="EMBL" id="WUG95940.1"/>
    </source>
</evidence>
<evidence type="ECO:0000256" key="1">
    <source>
        <dbReference type="ARBA" id="ARBA00004651"/>
    </source>
</evidence>
<reference evidence="7 8" key="1">
    <citation type="submission" date="2022-10" db="EMBL/GenBank/DDBJ databases">
        <title>The complete genomes of actinobacterial strains from the NBC collection.</title>
        <authorList>
            <person name="Joergensen T.S."/>
            <person name="Alvarez Arevalo M."/>
            <person name="Sterndorff E.B."/>
            <person name="Faurdal D."/>
            <person name="Vuksanovic O."/>
            <person name="Mourched A.-S."/>
            <person name="Charusanti P."/>
            <person name="Shaw S."/>
            <person name="Blin K."/>
            <person name="Weber T."/>
        </authorList>
    </citation>
    <scope>NUCLEOTIDE SEQUENCE [LARGE SCALE GENOMIC DNA]</scope>
    <source>
        <strain evidence="7 8">NBC_00456</strain>
    </source>
</reference>
<gene>
    <name evidence="7" type="ORF">OHB29_24615</name>
</gene>
<feature type="transmembrane region" description="Helical" evidence="6">
    <location>
        <begin position="319"/>
        <end position="336"/>
    </location>
</feature>
<feature type="transmembrane region" description="Helical" evidence="6">
    <location>
        <begin position="225"/>
        <end position="246"/>
    </location>
</feature>
<protein>
    <submittedName>
        <fullName evidence="7">MFS transporter</fullName>
    </submittedName>
</protein>
<dbReference type="PANTHER" id="PTHR23513">
    <property type="entry name" value="INTEGRAL MEMBRANE EFFLUX PROTEIN-RELATED"/>
    <property type="match status" value="1"/>
</dbReference>
<keyword evidence="5 6" id="KW-0472">Membrane</keyword>
<feature type="transmembrane region" description="Helical" evidence="6">
    <location>
        <begin position="379"/>
        <end position="396"/>
    </location>
</feature>
<proteinExistence type="predicted"/>
<sequence length="412" mass="41912">MTVAATNAGFRALFAPGPFRRFFASRAISLIGDAVVPTALALTMTELGYSPGWLGGMLAAAILPKVVFLIFGGIAADRMAKQPLMVASSIACGSAQLITVAVLVSGASLWWALVCQGVYGVSIAAGHPATFGYLPHCVTPQHLGAANALVGGWTGAAALLGPAITAACFALGDAAWALAFDGVSFFLAAALLWGLPRGAAVMDGTDRGGMSALRDGWRAMQGLPWLLRMTVVDSSILLLVSAPFMILGPALVSQRMSANAWALLMLLFAAGELVGSLVSGRMTLPRPILAAALSLLAMGLPPLCLAAGAGLAALSVAQILAGASVGAYGVLVTTAVQRSVPQEHLSKVGALSSVGSFAFLPIGYVMAPLIAALTGPTPLLWAAAAWTVVSVTALASDRRLRGFRGPEGALTH</sequence>
<keyword evidence="2" id="KW-1003">Cell membrane</keyword>
<feature type="transmembrane region" description="Helical" evidence="6">
    <location>
        <begin position="52"/>
        <end position="72"/>
    </location>
</feature>
<dbReference type="InterPro" id="IPR036259">
    <property type="entry name" value="MFS_trans_sf"/>
</dbReference>
<keyword evidence="3 6" id="KW-0812">Transmembrane</keyword>
<dbReference type="EMBL" id="CP107906">
    <property type="protein sequence ID" value="WUG95940.1"/>
    <property type="molecule type" value="Genomic_DNA"/>
</dbReference>
<feature type="transmembrane region" description="Helical" evidence="6">
    <location>
        <begin position="184"/>
        <end position="204"/>
    </location>
</feature>
<feature type="transmembrane region" description="Helical" evidence="6">
    <location>
        <begin position="84"/>
        <end position="104"/>
    </location>
</feature>
<feature type="transmembrane region" description="Helical" evidence="6">
    <location>
        <begin position="146"/>
        <end position="172"/>
    </location>
</feature>
<feature type="transmembrane region" description="Helical" evidence="6">
    <location>
        <begin position="290"/>
        <end position="313"/>
    </location>
</feature>
<feature type="transmembrane region" description="Helical" evidence="6">
    <location>
        <begin position="348"/>
        <end position="373"/>
    </location>
</feature>
<accession>A0ABZ1NWD0</accession>
<feature type="transmembrane region" description="Helical" evidence="6">
    <location>
        <begin position="258"/>
        <end position="278"/>
    </location>
</feature>
<dbReference type="Proteomes" id="UP001341259">
    <property type="component" value="Chromosome"/>
</dbReference>
<feature type="transmembrane region" description="Helical" evidence="6">
    <location>
        <begin position="110"/>
        <end position="134"/>
    </location>
</feature>
<evidence type="ECO:0000256" key="2">
    <source>
        <dbReference type="ARBA" id="ARBA00022475"/>
    </source>
</evidence>
<dbReference type="InterPro" id="IPR011701">
    <property type="entry name" value="MFS"/>
</dbReference>
<organism evidence="7 8">
    <name type="scientific">Streptomyces violaceus</name>
    <name type="common">Streptomyces venezuelae</name>
    <dbReference type="NCBI Taxonomy" id="1936"/>
    <lineage>
        <taxon>Bacteria</taxon>
        <taxon>Bacillati</taxon>
        <taxon>Actinomycetota</taxon>
        <taxon>Actinomycetes</taxon>
        <taxon>Kitasatosporales</taxon>
        <taxon>Streptomycetaceae</taxon>
        <taxon>Streptomyces</taxon>
    </lineage>
</organism>
<dbReference type="PANTHER" id="PTHR23513:SF11">
    <property type="entry name" value="STAPHYLOFERRIN A TRANSPORTER"/>
    <property type="match status" value="1"/>
</dbReference>
<evidence type="ECO:0000256" key="5">
    <source>
        <dbReference type="ARBA" id="ARBA00023136"/>
    </source>
</evidence>
<evidence type="ECO:0000256" key="4">
    <source>
        <dbReference type="ARBA" id="ARBA00022989"/>
    </source>
</evidence>
<evidence type="ECO:0000256" key="6">
    <source>
        <dbReference type="SAM" id="Phobius"/>
    </source>
</evidence>
<keyword evidence="8" id="KW-1185">Reference proteome</keyword>
<dbReference type="RefSeq" id="WP_328341703.1">
    <property type="nucleotide sequence ID" value="NZ_CP107906.1"/>
</dbReference>